<reference evidence="1 2" key="1">
    <citation type="submission" date="2024-02" db="EMBL/GenBank/DDBJ databases">
        <authorList>
            <person name="Vignale AGUSTIN F."/>
            <person name="Sosa J E."/>
            <person name="Modenutti C."/>
        </authorList>
    </citation>
    <scope>NUCLEOTIDE SEQUENCE [LARGE SCALE GENOMIC DNA]</scope>
</reference>
<dbReference type="PANTHER" id="PTHR37248">
    <property type="entry name" value="TRANSLATION INITIATION FACTOR"/>
    <property type="match status" value="1"/>
</dbReference>
<gene>
    <name evidence="1" type="ORF">ILEXP_LOCUS48656</name>
</gene>
<accession>A0ABC8UAE5</accession>
<sequence length="318" mass="35906">MFRTIRFLCFPVEHQSAAIRALRDVEVEQFQTWWRLFHSHFCKDQLQTPVLQVFKENLPNLKVANGRSIHVSLLHRMSVVYPNYSAAMPSFSGFEFSSKAAKSSLIGAENPPIGGFVCFFPFPFFLGPPSFCLFCCNGTGLVLEEPSNPQMLEFQDAFQTPALSILSGHTVCPSLDSIVSEVSSQRLSVGVTPKTLRLPKHGEVLLSVYGSPLGFYKKDMEAIHGVLLCTHYPEQERKICFFDKSRKKYKEKRRFPQNTHQSQHRWCLREASANKHSKVIAPLLANKLASALAALCKYLADCKTSMSFEEFDPTGDNK</sequence>
<dbReference type="EMBL" id="CAUOFW020007292">
    <property type="protein sequence ID" value="CAK9178731.1"/>
    <property type="molecule type" value="Genomic_DNA"/>
</dbReference>
<name>A0ABC8UAE5_9AQUA</name>
<comment type="caution">
    <text evidence="1">The sequence shown here is derived from an EMBL/GenBank/DDBJ whole genome shotgun (WGS) entry which is preliminary data.</text>
</comment>
<evidence type="ECO:0000313" key="1">
    <source>
        <dbReference type="EMBL" id="CAK9178731.1"/>
    </source>
</evidence>
<dbReference type="PANTHER" id="PTHR37248:SF1">
    <property type="entry name" value="TRANSLATION INITIATION FACTOR"/>
    <property type="match status" value="1"/>
</dbReference>
<protein>
    <submittedName>
        <fullName evidence="1">Uncharacterized protein</fullName>
    </submittedName>
</protein>
<evidence type="ECO:0000313" key="2">
    <source>
        <dbReference type="Proteomes" id="UP001642360"/>
    </source>
</evidence>
<dbReference type="AlphaFoldDB" id="A0ABC8UAE5"/>
<proteinExistence type="predicted"/>
<organism evidence="1 2">
    <name type="scientific">Ilex paraguariensis</name>
    <name type="common">yerba mate</name>
    <dbReference type="NCBI Taxonomy" id="185542"/>
    <lineage>
        <taxon>Eukaryota</taxon>
        <taxon>Viridiplantae</taxon>
        <taxon>Streptophyta</taxon>
        <taxon>Embryophyta</taxon>
        <taxon>Tracheophyta</taxon>
        <taxon>Spermatophyta</taxon>
        <taxon>Magnoliopsida</taxon>
        <taxon>eudicotyledons</taxon>
        <taxon>Gunneridae</taxon>
        <taxon>Pentapetalae</taxon>
        <taxon>asterids</taxon>
        <taxon>campanulids</taxon>
        <taxon>Aquifoliales</taxon>
        <taxon>Aquifoliaceae</taxon>
        <taxon>Ilex</taxon>
    </lineage>
</organism>
<keyword evidence="2" id="KW-1185">Reference proteome</keyword>
<dbReference type="Proteomes" id="UP001642360">
    <property type="component" value="Unassembled WGS sequence"/>
</dbReference>